<accession>A0ABN7K2D5</accession>
<evidence type="ECO:0000256" key="1">
    <source>
        <dbReference type="SAM" id="Coils"/>
    </source>
</evidence>
<feature type="coiled-coil region" evidence="1">
    <location>
        <begin position="29"/>
        <end position="56"/>
    </location>
</feature>
<organism evidence="2 3">
    <name type="scientific">Campylobacter suis</name>
    <dbReference type="NCBI Taxonomy" id="2790657"/>
    <lineage>
        <taxon>Bacteria</taxon>
        <taxon>Pseudomonadati</taxon>
        <taxon>Campylobacterota</taxon>
        <taxon>Epsilonproteobacteria</taxon>
        <taxon>Campylobacterales</taxon>
        <taxon>Campylobacteraceae</taxon>
        <taxon>Campylobacter</taxon>
    </lineage>
</organism>
<evidence type="ECO:0000313" key="3">
    <source>
        <dbReference type="Proteomes" id="UP000789359"/>
    </source>
</evidence>
<evidence type="ECO:0008006" key="4">
    <source>
        <dbReference type="Google" id="ProtNLM"/>
    </source>
</evidence>
<comment type="caution">
    <text evidence="2">The sequence shown here is derived from an EMBL/GenBank/DDBJ whole genome shotgun (WGS) entry which is preliminary data.</text>
</comment>
<evidence type="ECO:0000313" key="2">
    <source>
        <dbReference type="EMBL" id="CAD7286697.1"/>
    </source>
</evidence>
<sequence length="67" mass="7554">MISGVNSFNAYQNISQPRERSELNQAEEIQKVQLQAMKASEQLAEQTLELSASEQNLQARKSLDIFA</sequence>
<dbReference type="RefSeq" id="WP_230056279.1">
    <property type="nucleotide sequence ID" value="NZ_CAJHOE010000001.1"/>
</dbReference>
<gene>
    <name evidence="2" type="ORF">LMG8286_00492</name>
</gene>
<name>A0ABN7K2D5_9BACT</name>
<dbReference type="Proteomes" id="UP000789359">
    <property type="component" value="Unassembled WGS sequence"/>
</dbReference>
<keyword evidence="1" id="KW-0175">Coiled coil</keyword>
<reference evidence="2 3" key="1">
    <citation type="submission" date="2020-11" db="EMBL/GenBank/DDBJ databases">
        <authorList>
            <person name="Peeters C."/>
        </authorList>
    </citation>
    <scope>NUCLEOTIDE SEQUENCE [LARGE SCALE GENOMIC DNA]</scope>
    <source>
        <strain evidence="2 3">LMG 8286</strain>
    </source>
</reference>
<dbReference type="EMBL" id="CAJHOE010000001">
    <property type="protein sequence ID" value="CAD7286697.1"/>
    <property type="molecule type" value="Genomic_DNA"/>
</dbReference>
<proteinExistence type="predicted"/>
<keyword evidence="3" id="KW-1185">Reference proteome</keyword>
<protein>
    <recommendedName>
        <fullName evidence="4">Flagellin</fullName>
    </recommendedName>
</protein>